<organism evidence="3 4">
    <name type="scientific">Flavivirga eckloniae</name>
    <dbReference type="NCBI Taxonomy" id="1803846"/>
    <lineage>
        <taxon>Bacteria</taxon>
        <taxon>Pseudomonadati</taxon>
        <taxon>Bacteroidota</taxon>
        <taxon>Flavobacteriia</taxon>
        <taxon>Flavobacteriales</taxon>
        <taxon>Flavobacteriaceae</taxon>
        <taxon>Flavivirga</taxon>
    </lineage>
</organism>
<keyword evidence="3" id="KW-0482">Metalloprotease</keyword>
<evidence type="ECO:0000259" key="2">
    <source>
        <dbReference type="Pfam" id="PF02517"/>
    </source>
</evidence>
<dbReference type="OrthoDB" id="9805801at2"/>
<dbReference type="InterPro" id="IPR003675">
    <property type="entry name" value="Rce1/LyrA-like_dom"/>
</dbReference>
<dbReference type="AlphaFoldDB" id="A0A2K9PKE3"/>
<feature type="transmembrane region" description="Helical" evidence="1">
    <location>
        <begin position="102"/>
        <end position="126"/>
    </location>
</feature>
<name>A0A2K9PKE3_9FLAO</name>
<dbReference type="GO" id="GO:0004175">
    <property type="term" value="F:endopeptidase activity"/>
    <property type="evidence" value="ECO:0007669"/>
    <property type="project" value="UniProtKB-ARBA"/>
</dbReference>
<feature type="transmembrane region" description="Helical" evidence="1">
    <location>
        <begin position="160"/>
        <end position="176"/>
    </location>
</feature>
<evidence type="ECO:0000313" key="4">
    <source>
        <dbReference type="Proteomes" id="UP000235826"/>
    </source>
</evidence>
<feature type="transmembrane region" description="Helical" evidence="1">
    <location>
        <begin position="188"/>
        <end position="206"/>
    </location>
</feature>
<feature type="transmembrane region" description="Helical" evidence="1">
    <location>
        <begin position="5"/>
        <end position="24"/>
    </location>
</feature>
<gene>
    <name evidence="3" type="ORF">C1H87_01800</name>
</gene>
<dbReference type="EMBL" id="CP025791">
    <property type="protein sequence ID" value="AUP77520.1"/>
    <property type="molecule type" value="Genomic_DNA"/>
</dbReference>
<dbReference type="GO" id="GO:0006508">
    <property type="term" value="P:proteolysis"/>
    <property type="evidence" value="ECO:0007669"/>
    <property type="project" value="UniProtKB-KW"/>
</dbReference>
<keyword evidence="1" id="KW-1133">Transmembrane helix</keyword>
<keyword evidence="3" id="KW-0645">Protease</keyword>
<feature type="transmembrane region" description="Helical" evidence="1">
    <location>
        <begin position="138"/>
        <end position="154"/>
    </location>
</feature>
<keyword evidence="1" id="KW-0472">Membrane</keyword>
<evidence type="ECO:0000256" key="1">
    <source>
        <dbReference type="SAM" id="Phobius"/>
    </source>
</evidence>
<dbReference type="RefSeq" id="WP_102754180.1">
    <property type="nucleotide sequence ID" value="NZ_CP025791.1"/>
</dbReference>
<sequence length="208" mass="24322">MDTRLYKSIEFLIIFILLPVSFAINYSVRIKMGIGLLGFLYIVYVLLKVEKKVFKIAPNLKWQKFWKLTIFKLVIIAVLTTLFVWLTDSTLLFNVLLNKPKLWVFILFIYSFFSVYPQEIIYRTFFFERYKGLFKKEALFVFVNAVIFALGHIFFKNSLVIILTFFGGLLFAITYNRTQSTVLVSIEHAVYGCWLFTVGMGDMLGFPA</sequence>
<feature type="domain" description="CAAX prenyl protease 2/Lysostaphin resistance protein A-like" evidence="2">
    <location>
        <begin position="102"/>
        <end position="191"/>
    </location>
</feature>
<keyword evidence="1" id="KW-0812">Transmembrane</keyword>
<dbReference type="GO" id="GO:0008237">
    <property type="term" value="F:metallopeptidase activity"/>
    <property type="evidence" value="ECO:0007669"/>
    <property type="project" value="UniProtKB-KW"/>
</dbReference>
<feature type="transmembrane region" description="Helical" evidence="1">
    <location>
        <begin position="30"/>
        <end position="47"/>
    </location>
</feature>
<keyword evidence="3" id="KW-0378">Hydrolase</keyword>
<feature type="transmembrane region" description="Helical" evidence="1">
    <location>
        <begin position="68"/>
        <end position="87"/>
    </location>
</feature>
<keyword evidence="4" id="KW-1185">Reference proteome</keyword>
<reference evidence="3 4" key="1">
    <citation type="submission" date="2018-01" db="EMBL/GenBank/DDBJ databases">
        <title>Complete genome sequence of Flavivirga eckloniae ECD14 isolated from seaweed Ecklonia cava.</title>
        <authorList>
            <person name="Lee J.H."/>
            <person name="Baik K.S."/>
            <person name="Seong C.N."/>
        </authorList>
    </citation>
    <scope>NUCLEOTIDE SEQUENCE [LARGE SCALE GENOMIC DNA]</scope>
    <source>
        <strain evidence="3 4">ECD14</strain>
    </source>
</reference>
<dbReference type="Proteomes" id="UP000235826">
    <property type="component" value="Chromosome"/>
</dbReference>
<proteinExistence type="predicted"/>
<dbReference type="Pfam" id="PF02517">
    <property type="entry name" value="Rce1-like"/>
    <property type="match status" value="1"/>
</dbReference>
<dbReference type="KEGG" id="fek:C1H87_01800"/>
<evidence type="ECO:0000313" key="3">
    <source>
        <dbReference type="EMBL" id="AUP77520.1"/>
    </source>
</evidence>
<dbReference type="GO" id="GO:0080120">
    <property type="term" value="P:CAAX-box protein maturation"/>
    <property type="evidence" value="ECO:0007669"/>
    <property type="project" value="UniProtKB-ARBA"/>
</dbReference>
<accession>A0A2K9PKE3</accession>
<protein>
    <submittedName>
        <fullName evidence="3">CPBP family intramembrane metalloprotease</fullName>
    </submittedName>
</protein>